<comment type="caution">
    <text evidence="6">The sequence shown here is derived from an EMBL/GenBank/DDBJ whole genome shotgun (WGS) entry which is preliminary data.</text>
</comment>
<dbReference type="Pfam" id="PF00355">
    <property type="entry name" value="Rieske"/>
    <property type="match status" value="1"/>
</dbReference>
<dbReference type="RefSeq" id="WP_072631869.1">
    <property type="nucleotide sequence ID" value="NZ_JABBAN010000084.1"/>
</dbReference>
<dbReference type="InterPro" id="IPR036922">
    <property type="entry name" value="Rieske_2Fe-2S_sf"/>
</dbReference>
<evidence type="ECO:0000256" key="2">
    <source>
        <dbReference type="ARBA" id="ARBA00022723"/>
    </source>
</evidence>
<keyword evidence="7" id="KW-1185">Reference proteome</keyword>
<dbReference type="EMBL" id="MLCB01000184">
    <property type="protein sequence ID" value="OJI92403.1"/>
    <property type="molecule type" value="Genomic_DNA"/>
</dbReference>
<dbReference type="GO" id="GO:0051213">
    <property type="term" value="F:dioxygenase activity"/>
    <property type="evidence" value="ECO:0007669"/>
    <property type="project" value="UniProtKB-KW"/>
</dbReference>
<sequence>MAREKSWQDALPLTDLLKADATPVTLGTREIAIFDTSDGITAAYARCTHGAANLCDGYFNGTHIECPLHQGLFDARTGAANAAPARVPLRMIEARVQGEMIQLFL</sequence>
<dbReference type="GO" id="GO:0046872">
    <property type="term" value="F:metal ion binding"/>
    <property type="evidence" value="ECO:0007669"/>
    <property type="project" value="UniProtKB-KW"/>
</dbReference>
<proteinExistence type="predicted"/>
<evidence type="ECO:0000259" key="5">
    <source>
        <dbReference type="PROSITE" id="PS51296"/>
    </source>
</evidence>
<evidence type="ECO:0000256" key="1">
    <source>
        <dbReference type="ARBA" id="ARBA00022714"/>
    </source>
</evidence>
<dbReference type="PROSITE" id="PS51296">
    <property type="entry name" value="RIESKE"/>
    <property type="match status" value="1"/>
</dbReference>
<keyword evidence="3" id="KW-0408">Iron</keyword>
<keyword evidence="4" id="KW-0411">Iron-sulfur</keyword>
<dbReference type="GO" id="GO:0051537">
    <property type="term" value="F:2 iron, 2 sulfur cluster binding"/>
    <property type="evidence" value="ECO:0007669"/>
    <property type="project" value="UniProtKB-KW"/>
</dbReference>
<evidence type="ECO:0000313" key="6">
    <source>
        <dbReference type="EMBL" id="OJI92403.1"/>
    </source>
</evidence>
<protein>
    <submittedName>
        <fullName evidence="6">Naphthalene 1,2-dioxygenase system ferredoxin subunit</fullName>
    </submittedName>
</protein>
<name>A0A1L9NT98_9RHOB</name>
<evidence type="ECO:0000313" key="7">
    <source>
        <dbReference type="Proteomes" id="UP000184514"/>
    </source>
</evidence>
<keyword evidence="6" id="KW-0560">Oxidoreductase</keyword>
<evidence type="ECO:0000256" key="3">
    <source>
        <dbReference type="ARBA" id="ARBA00023004"/>
    </source>
</evidence>
<dbReference type="OrthoDB" id="9794175at2"/>
<keyword evidence="6" id="KW-0223">Dioxygenase</keyword>
<reference evidence="6 7" key="1">
    <citation type="submission" date="2016-10" db="EMBL/GenBank/DDBJ databases">
        <title>Genome sequence of Planktotalea frisia SH6-1.</title>
        <authorList>
            <person name="Poehlein A."/>
            <person name="Bakenhus I."/>
            <person name="Voget S."/>
            <person name="Brinkhoff T."/>
            <person name="Simon M."/>
        </authorList>
    </citation>
    <scope>NUCLEOTIDE SEQUENCE [LARGE SCALE GENOMIC DNA]</scope>
    <source>
        <strain evidence="6 7">SH6-1</strain>
    </source>
</reference>
<dbReference type="AlphaFoldDB" id="A0A1L9NT98"/>
<dbReference type="Proteomes" id="UP000184514">
    <property type="component" value="Unassembled WGS sequence"/>
</dbReference>
<gene>
    <name evidence="6" type="primary">ndoA</name>
    <name evidence="6" type="ORF">PFRI_33630</name>
</gene>
<dbReference type="STRING" id="696762.PFRI_33630"/>
<dbReference type="Gene3D" id="2.102.10.10">
    <property type="entry name" value="Rieske [2Fe-2S] iron-sulphur domain"/>
    <property type="match status" value="1"/>
</dbReference>
<keyword evidence="2" id="KW-0479">Metal-binding</keyword>
<organism evidence="6 7">
    <name type="scientific">Planktotalea frisia</name>
    <dbReference type="NCBI Taxonomy" id="696762"/>
    <lineage>
        <taxon>Bacteria</taxon>
        <taxon>Pseudomonadati</taxon>
        <taxon>Pseudomonadota</taxon>
        <taxon>Alphaproteobacteria</taxon>
        <taxon>Rhodobacterales</taxon>
        <taxon>Paracoccaceae</taxon>
        <taxon>Planktotalea</taxon>
    </lineage>
</organism>
<evidence type="ECO:0000256" key="4">
    <source>
        <dbReference type="ARBA" id="ARBA00023014"/>
    </source>
</evidence>
<keyword evidence="1" id="KW-0001">2Fe-2S</keyword>
<feature type="domain" description="Rieske" evidence="5">
    <location>
        <begin position="8"/>
        <end position="103"/>
    </location>
</feature>
<dbReference type="SUPFAM" id="SSF50022">
    <property type="entry name" value="ISP domain"/>
    <property type="match status" value="1"/>
</dbReference>
<accession>A0A1L9NT98</accession>
<dbReference type="InterPro" id="IPR017941">
    <property type="entry name" value="Rieske_2Fe-2S"/>
</dbReference>